<evidence type="ECO:0000256" key="1">
    <source>
        <dbReference type="ARBA" id="ARBA00011900"/>
    </source>
</evidence>
<dbReference type="GO" id="GO:0032259">
    <property type="term" value="P:methylation"/>
    <property type="evidence" value="ECO:0007669"/>
    <property type="project" value="UniProtKB-KW"/>
</dbReference>
<comment type="caution">
    <text evidence="3">The sequence shown here is derived from an EMBL/GenBank/DDBJ whole genome shotgun (WGS) entry which is preliminary data.</text>
</comment>
<sequence length="264" mass="28634">MVSPLAERSAGAQEAGARIAGMLPTHTHYVQLQSGGLEVLLHKPPSPAETINDTSLDIVTFWRVLRDRPDDLRRACALTPVSRIEFDTARGSGSHLGIDDLEKARRVWVRLSQSADGSARLRPQWRGIRRGRQHTDIEALAQRMREVTLECLPAVKVVEALGGHRGVCFYADLRANLYDAQGADPGAAFRPGPDVLLSALSKTKAAAVVRVDHTEVEMTAPPGWAQAALTVQSGHPVLLWSNRPPPIQQPLFDVAAATVGKETS</sequence>
<protein>
    <recommendedName>
        <fullName evidence="1">site-specific DNA-methyltransferase (adenine-specific)</fullName>
        <ecNumber evidence="1">2.1.1.72</ecNumber>
    </recommendedName>
</protein>
<gene>
    <name evidence="3" type="ORF">RMCN_6110</name>
</gene>
<name>A0ABQ0KTL9_MYCNV</name>
<evidence type="ECO:0000313" key="3">
    <source>
        <dbReference type="EMBL" id="GAT12977.1"/>
    </source>
</evidence>
<organism evidence="3 4">
    <name type="scientific">Mycolicibacterium novocastrense</name>
    <name type="common">Mycobacterium novocastrense</name>
    <dbReference type="NCBI Taxonomy" id="59813"/>
    <lineage>
        <taxon>Bacteria</taxon>
        <taxon>Bacillati</taxon>
        <taxon>Actinomycetota</taxon>
        <taxon>Actinomycetes</taxon>
        <taxon>Mycobacteriales</taxon>
        <taxon>Mycobacteriaceae</taxon>
        <taxon>Mycolicibacterium</taxon>
    </lineage>
</organism>
<keyword evidence="3" id="KW-0489">Methyltransferase</keyword>
<evidence type="ECO:0000256" key="2">
    <source>
        <dbReference type="ARBA" id="ARBA00047942"/>
    </source>
</evidence>
<accession>A0ABQ0KTL9</accession>
<evidence type="ECO:0000313" key="4">
    <source>
        <dbReference type="Proteomes" id="UP000069773"/>
    </source>
</evidence>
<dbReference type="Proteomes" id="UP000069773">
    <property type="component" value="Unassembled WGS sequence"/>
</dbReference>
<comment type="catalytic activity">
    <reaction evidence="2">
        <text>a 2'-deoxyadenosine in DNA + S-adenosyl-L-methionine = an N(6)-methyl-2'-deoxyadenosine in DNA + S-adenosyl-L-homocysteine + H(+)</text>
        <dbReference type="Rhea" id="RHEA:15197"/>
        <dbReference type="Rhea" id="RHEA-COMP:12418"/>
        <dbReference type="Rhea" id="RHEA-COMP:12419"/>
        <dbReference type="ChEBI" id="CHEBI:15378"/>
        <dbReference type="ChEBI" id="CHEBI:57856"/>
        <dbReference type="ChEBI" id="CHEBI:59789"/>
        <dbReference type="ChEBI" id="CHEBI:90615"/>
        <dbReference type="ChEBI" id="CHEBI:90616"/>
        <dbReference type="EC" id="2.1.1.72"/>
    </reaction>
</comment>
<proteinExistence type="predicted"/>
<dbReference type="GO" id="GO:0008168">
    <property type="term" value="F:methyltransferase activity"/>
    <property type="evidence" value="ECO:0007669"/>
    <property type="project" value="UniProtKB-KW"/>
</dbReference>
<keyword evidence="4" id="KW-1185">Reference proteome</keyword>
<keyword evidence="3" id="KW-0808">Transferase</keyword>
<dbReference type="Gene3D" id="3.40.50.150">
    <property type="entry name" value="Vaccinia Virus protein VP39"/>
    <property type="match status" value="1"/>
</dbReference>
<dbReference type="EMBL" id="BCTA01000105">
    <property type="protein sequence ID" value="GAT12977.1"/>
    <property type="molecule type" value="Genomic_DNA"/>
</dbReference>
<dbReference type="InterPro" id="IPR029063">
    <property type="entry name" value="SAM-dependent_MTases_sf"/>
</dbReference>
<dbReference type="EC" id="2.1.1.72" evidence="1"/>
<reference evidence="3 4" key="1">
    <citation type="journal article" date="2016" name="Genome Announc.">
        <title>Draft Genome Sequences of Five Rapidly Growing Mycobacterium Species, M. thermoresistibile, M. fortuitum subsp. acetamidolyticum, M. canariasense, M. brisbanense, and M. novocastrense.</title>
        <authorList>
            <person name="Katahira K."/>
            <person name="Ogura Y."/>
            <person name="Gotoh Y."/>
            <person name="Hayashi T."/>
        </authorList>
    </citation>
    <scope>NUCLEOTIDE SEQUENCE [LARGE SCALE GENOMIC DNA]</scope>
    <source>
        <strain evidence="3 4">JCM18114</strain>
    </source>
</reference>
<dbReference type="InterPro" id="IPR023095">
    <property type="entry name" value="Ade_MeTrfase_dom_2"/>
</dbReference>
<dbReference type="SUPFAM" id="SSF53335">
    <property type="entry name" value="S-adenosyl-L-methionine-dependent methyltransferases"/>
    <property type="match status" value="1"/>
</dbReference>
<dbReference type="Gene3D" id="1.10.1020.10">
    <property type="entry name" value="Adenine-specific Methyltransferase, Domain 2"/>
    <property type="match status" value="1"/>
</dbReference>